<organism evidence="1 2">
    <name type="scientific">Enterococcus mundtii</name>
    <dbReference type="NCBI Taxonomy" id="53346"/>
    <lineage>
        <taxon>Bacteria</taxon>
        <taxon>Bacillati</taxon>
        <taxon>Bacillota</taxon>
        <taxon>Bacilli</taxon>
        <taxon>Lactobacillales</taxon>
        <taxon>Enterococcaceae</taxon>
        <taxon>Enterococcus</taxon>
    </lineage>
</organism>
<reference evidence="1 2" key="1">
    <citation type="submission" date="2019-07" db="EMBL/GenBank/DDBJ databases">
        <title>Whole genome shotgun sequence of Enterococcus mundtii NBRC 100490.</title>
        <authorList>
            <person name="Hosoyama A."/>
            <person name="Uohara A."/>
            <person name="Ohji S."/>
            <person name="Ichikawa N."/>
        </authorList>
    </citation>
    <scope>NUCLEOTIDE SEQUENCE [LARGE SCALE GENOMIC DNA]</scope>
    <source>
        <strain evidence="1 2">NBRC 100490</strain>
    </source>
</reference>
<dbReference type="EMBL" id="BJWA01000009">
    <property type="protein sequence ID" value="GEL80377.1"/>
    <property type="molecule type" value="Genomic_DNA"/>
</dbReference>
<evidence type="ECO:0000313" key="1">
    <source>
        <dbReference type="EMBL" id="GEL80377.1"/>
    </source>
</evidence>
<protein>
    <submittedName>
        <fullName evidence="1">Uncharacterized protein</fullName>
    </submittedName>
</protein>
<keyword evidence="2" id="KW-1185">Reference proteome</keyword>
<comment type="caution">
    <text evidence="1">The sequence shown here is derived from an EMBL/GenBank/DDBJ whole genome shotgun (WGS) entry which is preliminary data.</text>
</comment>
<evidence type="ECO:0000313" key="2">
    <source>
        <dbReference type="Proteomes" id="UP000321175"/>
    </source>
</evidence>
<accession>A0ABQ0VD32</accession>
<gene>
    <name evidence="1" type="ORF">EMU01_15210</name>
</gene>
<dbReference type="Proteomes" id="UP000321175">
    <property type="component" value="Unassembled WGS sequence"/>
</dbReference>
<name>A0ABQ0VD32_ENTMU</name>
<proteinExistence type="predicted"/>
<sequence length="102" mass="11315">MFTNDMITAIIIADPNDEKLKLAAPTKKEVICKINALITKVNNPNVNKVKGIDKNIMNGLTNRFSTERTKLATTAVQILFTNIIFGKITAREINVSVLTTIR</sequence>